<reference evidence="5 6" key="1">
    <citation type="submission" date="2015-03" db="EMBL/GenBank/DDBJ databases">
        <authorList>
            <person name="Murphy D."/>
        </authorList>
    </citation>
    <scope>NUCLEOTIDE SEQUENCE [LARGE SCALE GENOMIC DNA]</scope>
    <source>
        <strain evidence="5 6">FCF326</strain>
    </source>
</reference>
<keyword evidence="2" id="KW-0677">Repeat</keyword>
<proteinExistence type="inferred from homology"/>
<evidence type="ECO:0000259" key="4">
    <source>
        <dbReference type="PROSITE" id="PS50915"/>
    </source>
</evidence>
<protein>
    <submittedName>
        <fullName evidence="5">Beta-gamma-crystallin</fullName>
    </submittedName>
</protein>
<dbReference type="PROSITE" id="PS50915">
    <property type="entry name" value="CRYSTALLIN_BETA_GAMMA"/>
    <property type="match status" value="2"/>
</dbReference>
<dbReference type="AlphaFoldDB" id="A0A0T9LAB2"/>
<accession>A0A0T9LAB2</accession>
<dbReference type="Gene3D" id="2.60.20.10">
    <property type="entry name" value="Crystallins"/>
    <property type="match status" value="2"/>
</dbReference>
<feature type="domain" description="Beta/gamma crystallin 'Greek key'" evidence="4">
    <location>
        <begin position="167"/>
        <end position="209"/>
    </location>
</feature>
<dbReference type="SUPFAM" id="SSF55729">
    <property type="entry name" value="Acyl-CoA N-acyltransferases (Nat)"/>
    <property type="match status" value="1"/>
</dbReference>
<evidence type="ECO:0000313" key="5">
    <source>
        <dbReference type="EMBL" id="CNE72223.1"/>
    </source>
</evidence>
<name>A0A0T9LAB2_YERKR</name>
<dbReference type="InterPro" id="IPR016181">
    <property type="entry name" value="Acyl_CoA_acyltransferase"/>
</dbReference>
<feature type="domain" description="Beta/gamma crystallin 'Greek key'" evidence="4">
    <location>
        <begin position="69"/>
        <end position="112"/>
    </location>
</feature>
<dbReference type="RefSeq" id="WP_050119423.1">
    <property type="nucleotide sequence ID" value="NZ_CAWMAB010000007.1"/>
</dbReference>
<dbReference type="SUPFAM" id="SSF49695">
    <property type="entry name" value="gamma-Crystallin-like"/>
    <property type="match status" value="2"/>
</dbReference>
<organism evidence="5 6">
    <name type="scientific">Yersinia kristensenii</name>
    <dbReference type="NCBI Taxonomy" id="28152"/>
    <lineage>
        <taxon>Bacteria</taxon>
        <taxon>Pseudomonadati</taxon>
        <taxon>Pseudomonadota</taxon>
        <taxon>Gammaproteobacteria</taxon>
        <taxon>Enterobacterales</taxon>
        <taxon>Yersiniaceae</taxon>
        <taxon>Yersinia</taxon>
    </lineage>
</organism>
<evidence type="ECO:0000256" key="3">
    <source>
        <dbReference type="SAM" id="MobiDB-lite"/>
    </source>
</evidence>
<dbReference type="Pfam" id="PF03995">
    <property type="entry name" value="Inhibitor_I36"/>
    <property type="match status" value="1"/>
</dbReference>
<evidence type="ECO:0000256" key="2">
    <source>
        <dbReference type="ARBA" id="ARBA00022737"/>
    </source>
</evidence>
<sequence length="836" mass="93679">MIKVIFSFVLLSLISILSFDVFSNDPKVCFFIDENYNGKSLCTTEGNAINDLPLQWNDRISSISVPHGMVVSVFKDINFSGRTLTFKDSVDSLSYLYWADLDDEISSFKVRSAACFYVLDAFAGESFCLSGNESLDLYHASDPAHRKYHVVNIFNDRISSIKLPPDTQVTVYEDDGYTGRYYVITNDFYASDLDAIGMGKNITSMKVSQQEYFVCDQYCIVKDTVSIPLGHAFGDYWLDDRIKYKEVLISFSLSGEDNYSIDLFDGGIVNVLGRIILLIHRNHPENSYIFELDENSNTLSFLLRFSGGYSEIQFIESVGSKAIYVSPLVGALFSVGLPNIRLVVKNDNDTNGNKPLVINKIVLAAEKVLSRQERSFVGTVACWLVPVINIYNYIIQGQCNQVDRFIKDTDAFFTNNDNKILQISGSAKPLPRIDTNKAIKYKTKTTNSSFKVQAALTHINVDMWGKALTMPATALACKVPLKEQLLPNLRVRRDLALHCVDWTLNILTDFTLLFGDSVAHWNAENFGRVIERIIKEGDIGHALPNSVVETRFIENVQSYITENTTDFLHIKTAFDFSQLIYADYLRQHDADNRAHSPAVVQELPLGRYELALENFQFTVTPPRIRRGGDWVEDTELNFDIEMISGTTDETLAARRNVIPVINQWRGVYRHVRQRSLAVSTSGENGDDPVSRDDEAVTDASASSNIGEMGRIDDVVTTDDRIIESARIVSDVTQSWLRTSSDDYIYVIVRLSGQIISVTMAMDINEFDVGIAGSLTHPDYVLHPEAEGTIRGAGTAAIRALADYLSKKGKRALISDVISKPSAIVKKKVGFKFIDEL</sequence>
<dbReference type="InterPro" id="IPR011024">
    <property type="entry name" value="G_crystallin-like"/>
</dbReference>
<dbReference type="InterPro" id="IPR001064">
    <property type="entry name" value="Beta/gamma_crystallin"/>
</dbReference>
<dbReference type="Proteomes" id="UP000045824">
    <property type="component" value="Unassembled WGS sequence"/>
</dbReference>
<evidence type="ECO:0000313" key="6">
    <source>
        <dbReference type="Proteomes" id="UP000045824"/>
    </source>
</evidence>
<dbReference type="EMBL" id="CPYI01000007">
    <property type="protein sequence ID" value="CNE72223.1"/>
    <property type="molecule type" value="Genomic_DNA"/>
</dbReference>
<feature type="region of interest" description="Disordered" evidence="3">
    <location>
        <begin position="677"/>
        <end position="702"/>
    </location>
</feature>
<evidence type="ECO:0000256" key="1">
    <source>
        <dbReference type="ARBA" id="ARBA00009646"/>
    </source>
</evidence>
<comment type="similarity">
    <text evidence="1">Belongs to the beta/gamma-crystallin family.</text>
</comment>
<gene>
    <name evidence="5" type="ORF">ERS008491_02086</name>
</gene>